<dbReference type="InterPro" id="IPR017853">
    <property type="entry name" value="GH"/>
</dbReference>
<dbReference type="AlphaFoldDB" id="A0AA36IS48"/>
<evidence type="ECO:0000256" key="1">
    <source>
        <dbReference type="SAM" id="SignalP"/>
    </source>
</evidence>
<dbReference type="Proteomes" id="UP001178507">
    <property type="component" value="Unassembled WGS sequence"/>
</dbReference>
<dbReference type="EMBL" id="CAUJNA010002225">
    <property type="protein sequence ID" value="CAJ1391879.1"/>
    <property type="molecule type" value="Genomic_DNA"/>
</dbReference>
<comment type="caution">
    <text evidence="2">The sequence shown here is derived from an EMBL/GenBank/DDBJ whole genome shotgun (WGS) entry which is preliminary data.</text>
</comment>
<protein>
    <submittedName>
        <fullName evidence="2">Uncharacterized protein</fullName>
    </submittedName>
</protein>
<proteinExistence type="predicted"/>
<accession>A0AA36IS48</accession>
<keyword evidence="1" id="KW-0732">Signal</keyword>
<feature type="signal peptide" evidence="1">
    <location>
        <begin position="1"/>
        <end position="18"/>
    </location>
</feature>
<organism evidence="2 3">
    <name type="scientific">Effrenium voratum</name>
    <dbReference type="NCBI Taxonomy" id="2562239"/>
    <lineage>
        <taxon>Eukaryota</taxon>
        <taxon>Sar</taxon>
        <taxon>Alveolata</taxon>
        <taxon>Dinophyceae</taxon>
        <taxon>Suessiales</taxon>
        <taxon>Symbiodiniaceae</taxon>
        <taxon>Effrenium</taxon>
    </lineage>
</organism>
<evidence type="ECO:0000313" key="2">
    <source>
        <dbReference type="EMBL" id="CAJ1391879.1"/>
    </source>
</evidence>
<dbReference type="SUPFAM" id="SSF51445">
    <property type="entry name" value="(Trans)glycosidases"/>
    <property type="match status" value="1"/>
</dbReference>
<name>A0AA36IS48_9DINO</name>
<keyword evidence="3" id="KW-1185">Reference proteome</keyword>
<sequence length="109" mass="11831">MGLPYWLVPCLALRFASGFAVVGYVPDYRWPGLDWHKAVDLTTHLVLFSLEPTLEGLQNTDGLRSLLKSGPKAMEAAKSPPKLLVSVGGAGRSKDFAAVAASKKHRKRV</sequence>
<reference evidence="2" key="1">
    <citation type="submission" date="2023-08" db="EMBL/GenBank/DDBJ databases">
        <authorList>
            <person name="Chen Y."/>
            <person name="Shah S."/>
            <person name="Dougan E. K."/>
            <person name="Thang M."/>
            <person name="Chan C."/>
        </authorList>
    </citation>
    <scope>NUCLEOTIDE SEQUENCE</scope>
</reference>
<evidence type="ECO:0000313" key="3">
    <source>
        <dbReference type="Proteomes" id="UP001178507"/>
    </source>
</evidence>
<feature type="chain" id="PRO_5041202629" evidence="1">
    <location>
        <begin position="19"/>
        <end position="109"/>
    </location>
</feature>
<gene>
    <name evidence="2" type="ORF">EVOR1521_LOCUS17130</name>
</gene>